<evidence type="ECO:0000256" key="5">
    <source>
        <dbReference type="ARBA" id="ARBA00022807"/>
    </source>
</evidence>
<feature type="domain" description="Caspase family p20" evidence="10">
    <location>
        <begin position="49"/>
        <end position="173"/>
    </location>
</feature>
<dbReference type="GO" id="GO:0004197">
    <property type="term" value="F:cysteine-type endopeptidase activity"/>
    <property type="evidence" value="ECO:0007669"/>
    <property type="project" value="InterPro"/>
</dbReference>
<dbReference type="OrthoDB" id="6116485at2759"/>
<keyword evidence="11" id="KW-1185">Reference proteome</keyword>
<dbReference type="KEGG" id="lak:106159365"/>
<sequence>MDDTEDGHGDITDAPLSRRGLRVAPEAGRPQQVSSSGDHDMEYPMTYENRGLAIIFNNRNFATHTGMAERRGTDQDANGIENRLRALGFDVYRFDNVTCSRMSMTMADVGRRNHSQNDCVALVILSHGEEGKVYGTDGIIEVDQLLAPLKGDRCLTLAGKPKLIFIQACRGTKLDGGVEVADAEMWEDEPDGRTHVHRIPAEADFLIAYSVVPGFFSWRNSMNGSWFMQALIQVLGDYGQQLDILSLMTIVNRKVAYEFESNAASKAMSKKKQVPCITSMLTKLVYFRPKH</sequence>
<dbReference type="Gene3D" id="3.40.50.1460">
    <property type="match status" value="1"/>
</dbReference>
<keyword evidence="3" id="KW-0053">Apoptosis</keyword>
<dbReference type="InterPro" id="IPR033139">
    <property type="entry name" value="Caspase_cys_AS"/>
</dbReference>
<feature type="region of interest" description="Disordered" evidence="8">
    <location>
        <begin position="1"/>
        <end position="42"/>
    </location>
</feature>
<keyword evidence="5" id="KW-0788">Thiol protease</keyword>
<dbReference type="PRINTS" id="PR00376">
    <property type="entry name" value="IL1BCENZYME"/>
</dbReference>
<dbReference type="SMART" id="SM00115">
    <property type="entry name" value="CASc"/>
    <property type="match status" value="1"/>
</dbReference>
<reference evidence="12" key="1">
    <citation type="submission" date="2025-08" db="UniProtKB">
        <authorList>
            <consortium name="RefSeq"/>
        </authorList>
    </citation>
    <scope>IDENTIFICATION</scope>
    <source>
        <tissue evidence="12">Gonads</tissue>
    </source>
</reference>
<dbReference type="GO" id="GO:0005737">
    <property type="term" value="C:cytoplasm"/>
    <property type="evidence" value="ECO:0007669"/>
    <property type="project" value="TreeGrafter"/>
</dbReference>
<evidence type="ECO:0000256" key="2">
    <source>
        <dbReference type="ARBA" id="ARBA00022670"/>
    </source>
</evidence>
<gene>
    <name evidence="12" type="primary">LOC106159365</name>
</gene>
<keyword evidence="6" id="KW-0865">Zymogen</keyword>
<dbReference type="CDD" id="cd00032">
    <property type="entry name" value="CASc"/>
    <property type="match status" value="1"/>
</dbReference>
<dbReference type="GO" id="GO:0006915">
    <property type="term" value="P:apoptotic process"/>
    <property type="evidence" value="ECO:0007669"/>
    <property type="project" value="UniProtKB-KW"/>
</dbReference>
<evidence type="ECO:0000313" key="11">
    <source>
        <dbReference type="Proteomes" id="UP000085678"/>
    </source>
</evidence>
<dbReference type="InterPro" id="IPR015917">
    <property type="entry name" value="Pept_C14A"/>
</dbReference>
<evidence type="ECO:0000256" key="1">
    <source>
        <dbReference type="ARBA" id="ARBA00010134"/>
    </source>
</evidence>
<dbReference type="InterPro" id="IPR002398">
    <property type="entry name" value="Pept_C14"/>
</dbReference>
<dbReference type="InParanoid" id="A0A1S3HZU5"/>
<dbReference type="OMA" id="MACHNIP"/>
<dbReference type="STRING" id="7574.A0A1S3HZU5"/>
<organism evidence="11 12">
    <name type="scientific">Lingula anatina</name>
    <name type="common">Brachiopod</name>
    <name type="synonym">Lingula unguis</name>
    <dbReference type="NCBI Taxonomy" id="7574"/>
    <lineage>
        <taxon>Eukaryota</taxon>
        <taxon>Metazoa</taxon>
        <taxon>Spiralia</taxon>
        <taxon>Lophotrochozoa</taxon>
        <taxon>Brachiopoda</taxon>
        <taxon>Linguliformea</taxon>
        <taxon>Lingulata</taxon>
        <taxon>Lingulida</taxon>
        <taxon>Linguloidea</taxon>
        <taxon>Lingulidae</taxon>
        <taxon>Lingula</taxon>
    </lineage>
</organism>
<evidence type="ECO:0000259" key="9">
    <source>
        <dbReference type="PROSITE" id="PS50207"/>
    </source>
</evidence>
<dbReference type="PANTHER" id="PTHR10454:SF232">
    <property type="entry name" value="AT03047P-RELATED"/>
    <property type="match status" value="1"/>
</dbReference>
<dbReference type="PROSITE" id="PS01121">
    <property type="entry name" value="CASPASE_HIS"/>
    <property type="match status" value="1"/>
</dbReference>
<dbReference type="PANTHER" id="PTHR10454">
    <property type="entry name" value="CASPASE"/>
    <property type="match status" value="1"/>
</dbReference>
<dbReference type="PROSITE" id="PS01122">
    <property type="entry name" value="CASPASE_CYS"/>
    <property type="match status" value="1"/>
</dbReference>
<keyword evidence="2" id="KW-0645">Protease</keyword>
<feature type="domain" description="Caspase family p10" evidence="9">
    <location>
        <begin position="195"/>
        <end position="289"/>
    </location>
</feature>
<dbReference type="RefSeq" id="XP_013391091.1">
    <property type="nucleotide sequence ID" value="XM_013535637.2"/>
</dbReference>
<dbReference type="Proteomes" id="UP000085678">
    <property type="component" value="Unplaced"/>
</dbReference>
<dbReference type="InterPro" id="IPR029030">
    <property type="entry name" value="Caspase-like_dom_sf"/>
</dbReference>
<dbReference type="FunCoup" id="A0A1S3HZU5">
    <property type="interactions" value="1270"/>
</dbReference>
<evidence type="ECO:0000313" key="12">
    <source>
        <dbReference type="RefSeq" id="XP_013391091.1"/>
    </source>
</evidence>
<evidence type="ECO:0000256" key="3">
    <source>
        <dbReference type="ARBA" id="ARBA00022703"/>
    </source>
</evidence>
<evidence type="ECO:0000256" key="6">
    <source>
        <dbReference type="ARBA" id="ARBA00023145"/>
    </source>
</evidence>
<dbReference type="Pfam" id="PF00656">
    <property type="entry name" value="Peptidase_C14"/>
    <property type="match status" value="1"/>
</dbReference>
<dbReference type="InterPro" id="IPR002138">
    <property type="entry name" value="Pept_C14_p10"/>
</dbReference>
<dbReference type="PROSITE" id="PS50208">
    <property type="entry name" value="CASPASE_P20"/>
    <property type="match status" value="1"/>
</dbReference>
<dbReference type="InterPro" id="IPR011600">
    <property type="entry name" value="Pept_C14_caspase"/>
</dbReference>
<feature type="compositionally biased region" description="Basic and acidic residues" evidence="8">
    <location>
        <begin position="1"/>
        <end position="11"/>
    </location>
</feature>
<dbReference type="InterPro" id="IPR001309">
    <property type="entry name" value="Pept_C14_p20"/>
</dbReference>
<dbReference type="AlphaFoldDB" id="A0A1S3HZU5"/>
<dbReference type="GO" id="GO:0043525">
    <property type="term" value="P:positive regulation of neuron apoptotic process"/>
    <property type="evidence" value="ECO:0007669"/>
    <property type="project" value="TreeGrafter"/>
</dbReference>
<evidence type="ECO:0000259" key="10">
    <source>
        <dbReference type="PROSITE" id="PS50208"/>
    </source>
</evidence>
<evidence type="ECO:0000256" key="8">
    <source>
        <dbReference type="SAM" id="MobiDB-lite"/>
    </source>
</evidence>
<dbReference type="SUPFAM" id="SSF52129">
    <property type="entry name" value="Caspase-like"/>
    <property type="match status" value="1"/>
</dbReference>
<dbReference type="PROSITE" id="PS50207">
    <property type="entry name" value="CASPASE_P10"/>
    <property type="match status" value="1"/>
</dbReference>
<dbReference type="GeneID" id="106159365"/>
<name>A0A1S3HZU5_LINAN</name>
<accession>A0A1S3HZU5</accession>
<keyword evidence="4" id="KW-0378">Hydrolase</keyword>
<dbReference type="GO" id="GO:0006508">
    <property type="term" value="P:proteolysis"/>
    <property type="evidence" value="ECO:0007669"/>
    <property type="project" value="UniProtKB-KW"/>
</dbReference>
<evidence type="ECO:0000256" key="7">
    <source>
        <dbReference type="RuleBase" id="RU003971"/>
    </source>
</evidence>
<proteinExistence type="inferred from homology"/>
<comment type="similarity">
    <text evidence="1 7">Belongs to the peptidase C14A family.</text>
</comment>
<protein>
    <submittedName>
        <fullName evidence="12">Caspase-3</fullName>
    </submittedName>
</protein>
<dbReference type="InterPro" id="IPR016129">
    <property type="entry name" value="Caspase_his_AS"/>
</dbReference>
<evidence type="ECO:0000256" key="4">
    <source>
        <dbReference type="ARBA" id="ARBA00022801"/>
    </source>
</evidence>
<dbReference type="FunFam" id="3.40.50.1460:FF:000001">
    <property type="entry name" value="Caspase-3 preproprotein"/>
    <property type="match status" value="1"/>
</dbReference>